<dbReference type="InterPro" id="IPR047650">
    <property type="entry name" value="Transpos_IS110"/>
</dbReference>
<dbReference type="PANTHER" id="PTHR33055">
    <property type="entry name" value="TRANSPOSASE FOR INSERTION SEQUENCE ELEMENT IS1111A"/>
    <property type="match status" value="1"/>
</dbReference>
<name>A0A6J4PRW7_9ACTN</name>
<dbReference type="GO" id="GO:0003677">
    <property type="term" value="F:DNA binding"/>
    <property type="evidence" value="ECO:0007669"/>
    <property type="project" value="InterPro"/>
</dbReference>
<feature type="domain" description="Transposase IS116/IS110/IS902 C-terminal" evidence="1">
    <location>
        <begin position="9"/>
        <end position="82"/>
    </location>
</feature>
<dbReference type="InterPro" id="IPR003346">
    <property type="entry name" value="Transposase_20"/>
</dbReference>
<accession>A0A6J4PRW7</accession>
<evidence type="ECO:0000313" key="2">
    <source>
        <dbReference type="EMBL" id="CAA9421846.1"/>
    </source>
</evidence>
<dbReference type="Pfam" id="PF02371">
    <property type="entry name" value="Transposase_20"/>
    <property type="match status" value="1"/>
</dbReference>
<protein>
    <recommendedName>
        <fullName evidence="1">Transposase IS116/IS110/IS902 C-terminal domain-containing protein</fullName>
    </recommendedName>
</protein>
<dbReference type="PANTHER" id="PTHR33055:SF16">
    <property type="entry name" value="TRANSPOSASE FOR INSERTION SEQUENCE ELEMENT IS1547"/>
    <property type="match status" value="1"/>
</dbReference>
<proteinExistence type="predicted"/>
<organism evidence="2">
    <name type="scientific">uncultured Rubrobacteraceae bacterium</name>
    <dbReference type="NCBI Taxonomy" id="349277"/>
    <lineage>
        <taxon>Bacteria</taxon>
        <taxon>Bacillati</taxon>
        <taxon>Actinomycetota</taxon>
        <taxon>Rubrobacteria</taxon>
        <taxon>Rubrobacterales</taxon>
        <taxon>Rubrobacteraceae</taxon>
        <taxon>environmental samples</taxon>
    </lineage>
</organism>
<dbReference type="AlphaFoldDB" id="A0A6J4PRW7"/>
<dbReference type="GO" id="GO:0004803">
    <property type="term" value="F:transposase activity"/>
    <property type="evidence" value="ECO:0007669"/>
    <property type="project" value="InterPro"/>
</dbReference>
<gene>
    <name evidence="2" type="ORF">AVDCRST_MAG03-2602</name>
</gene>
<dbReference type="GO" id="GO:0006313">
    <property type="term" value="P:DNA transposition"/>
    <property type="evidence" value="ECO:0007669"/>
    <property type="project" value="InterPro"/>
</dbReference>
<reference evidence="2" key="1">
    <citation type="submission" date="2020-02" db="EMBL/GenBank/DDBJ databases">
        <authorList>
            <person name="Meier V. D."/>
        </authorList>
    </citation>
    <scope>NUCLEOTIDE SEQUENCE</scope>
    <source>
        <strain evidence="2">AVDCRST_MAG03</strain>
    </source>
</reference>
<evidence type="ECO:0000259" key="1">
    <source>
        <dbReference type="Pfam" id="PF02371"/>
    </source>
</evidence>
<sequence length="127" mass="13755">MRLLLALRPLLAAKIVGRVGSVSRFPTKARFAPYTGTAPIEASSGNLVRHRLSRAGDRQLNAALHIVAVCQVRYGGEGGDFYRRKLAEGKSRREALRCLKRRLSDVVFPGQAVSTIPGSFPCKGAPP</sequence>
<dbReference type="EMBL" id="CADCUT010000157">
    <property type="protein sequence ID" value="CAA9421846.1"/>
    <property type="molecule type" value="Genomic_DNA"/>
</dbReference>